<dbReference type="HOGENOM" id="CLU_1241958_0_0_1"/>
<dbReference type="ExpressionAtlas" id="M1CRH1">
    <property type="expression patterns" value="baseline and differential"/>
</dbReference>
<reference evidence="2" key="2">
    <citation type="submission" date="2015-06" db="UniProtKB">
        <authorList>
            <consortium name="EnsemblPlants"/>
        </authorList>
    </citation>
    <scope>IDENTIFICATION</scope>
    <source>
        <strain evidence="2">DM1-3 516 R44</strain>
    </source>
</reference>
<evidence type="ECO:0000259" key="1">
    <source>
        <dbReference type="Pfam" id="PF13460"/>
    </source>
</evidence>
<dbReference type="SUPFAM" id="SSF51735">
    <property type="entry name" value="NAD(P)-binding Rossmann-fold domains"/>
    <property type="match status" value="1"/>
</dbReference>
<name>M1CRH1_SOLTU</name>
<accession>M1CRH1</accession>
<dbReference type="Pfam" id="PF13460">
    <property type="entry name" value="NAD_binding_10"/>
    <property type="match status" value="1"/>
</dbReference>
<dbReference type="EnsemblPlants" id="PGSC0003DMT400073074">
    <property type="protein sequence ID" value="PGSC0003DMT400073074"/>
    <property type="gene ID" value="PGSC0003DMG400028420"/>
</dbReference>
<gene>
    <name evidence="2" type="primary">LOC102598210</name>
</gene>
<evidence type="ECO:0000313" key="2">
    <source>
        <dbReference type="EnsemblPlants" id="PGSC0003DMT400073074"/>
    </source>
</evidence>
<dbReference type="OrthoDB" id="426386at2759"/>
<organism evidence="2 3">
    <name type="scientific">Solanum tuberosum</name>
    <name type="common">Potato</name>
    <dbReference type="NCBI Taxonomy" id="4113"/>
    <lineage>
        <taxon>Eukaryota</taxon>
        <taxon>Viridiplantae</taxon>
        <taxon>Streptophyta</taxon>
        <taxon>Embryophyta</taxon>
        <taxon>Tracheophyta</taxon>
        <taxon>Spermatophyta</taxon>
        <taxon>Magnoliopsida</taxon>
        <taxon>eudicotyledons</taxon>
        <taxon>Gunneridae</taxon>
        <taxon>Pentapetalae</taxon>
        <taxon>asterids</taxon>
        <taxon>lamiids</taxon>
        <taxon>Solanales</taxon>
        <taxon>Solanaceae</taxon>
        <taxon>Solanoideae</taxon>
        <taxon>Solaneae</taxon>
        <taxon>Solanum</taxon>
    </lineage>
</organism>
<dbReference type="Proteomes" id="UP000011115">
    <property type="component" value="Unassembled WGS sequence"/>
</dbReference>
<keyword evidence="3" id="KW-1185">Reference proteome</keyword>
<dbReference type="PANTHER" id="PTHR15020">
    <property type="entry name" value="FLAVIN REDUCTASE-RELATED"/>
    <property type="match status" value="1"/>
</dbReference>
<dbReference type="Gene3D" id="3.40.50.720">
    <property type="entry name" value="NAD(P)-binding Rossmann-like Domain"/>
    <property type="match status" value="1"/>
</dbReference>
<proteinExistence type="predicted"/>
<protein>
    <submittedName>
        <fullName evidence="2">UOS1</fullName>
    </submittedName>
</protein>
<dbReference type="PANTHER" id="PTHR15020:SF50">
    <property type="entry name" value="UPF0659 PROTEIN YMR090W"/>
    <property type="match status" value="1"/>
</dbReference>
<dbReference type="InterPro" id="IPR036291">
    <property type="entry name" value="NAD(P)-bd_dom_sf"/>
</dbReference>
<reference evidence="3" key="1">
    <citation type="journal article" date="2011" name="Nature">
        <title>Genome sequence and analysis of the tuber crop potato.</title>
        <authorList>
            <consortium name="The Potato Genome Sequencing Consortium"/>
        </authorList>
    </citation>
    <scope>NUCLEOTIDE SEQUENCE [LARGE SCALE GENOMIC DNA]</scope>
    <source>
        <strain evidence="3">cv. DM1-3 516 R44</strain>
    </source>
</reference>
<evidence type="ECO:0000313" key="3">
    <source>
        <dbReference type="Proteomes" id="UP000011115"/>
    </source>
</evidence>
<dbReference type="Gramene" id="PGSC0003DMT400073074">
    <property type="protein sequence ID" value="PGSC0003DMT400073074"/>
    <property type="gene ID" value="PGSC0003DMG400028420"/>
</dbReference>
<feature type="domain" description="NAD(P)-binding" evidence="1">
    <location>
        <begin position="127"/>
        <end position="195"/>
    </location>
</feature>
<sequence>MESCYFTVTKPSSSSSTILNFQGVSSFGGRSSQKSLGAPSYLSWPLSRPEKKHQNFVYRQKTFKGAILAEAGKQGWDFGRFIKTLYFFNGPPSPAKFFESLIEKLTGPSPSKPVNSMDSSGITLVTGATGGVGRRVVDVLRNKKLSVRVLVRNEEKARRMLGEDVDLVVGDVTKASTLLPEYFKGVTSVINAVSAIVGPKEGDTPDREKYSQGIKFFEPEVAN</sequence>
<dbReference type="AlphaFoldDB" id="M1CRH1"/>
<dbReference type="InterPro" id="IPR016040">
    <property type="entry name" value="NAD(P)-bd_dom"/>
</dbReference>